<dbReference type="EMBL" id="KR063278">
    <property type="protein sequence ID" value="AKJ72531.1"/>
    <property type="molecule type" value="Genomic_DNA"/>
</dbReference>
<reference evidence="1 2" key="1">
    <citation type="journal article" date="2015" name="PLoS ONE">
        <title>Lysis to Kill: Evaluation of the Lytic Abilities, and Genomics of Nine Bacteriophages Infective for Gordonia spp. and Their Potential Use in Activated Sludge Foam Biocontrol.</title>
        <authorList>
            <person name="Dyson Z.A."/>
            <person name="Tucci J."/>
            <person name="Seviour R.J."/>
            <person name="Petrovski S."/>
        </authorList>
    </citation>
    <scope>NUCLEOTIDE SEQUENCE [LARGE SCALE GENOMIC DNA]</scope>
</reference>
<keyword evidence="2" id="KW-1185">Reference proteome</keyword>
<dbReference type="OrthoDB" id="27508at10239"/>
<accession>A0A0K0N7A0</accession>
<evidence type="ECO:0000313" key="2">
    <source>
        <dbReference type="Proteomes" id="UP000202743"/>
    </source>
</evidence>
<dbReference type="GeneID" id="26517454"/>
<organism evidence="1 2">
    <name type="scientific">Gordonia phage GMA7</name>
    <dbReference type="NCBI Taxonomy" id="1647286"/>
    <lineage>
        <taxon>Viruses</taxon>
        <taxon>Duplodnaviria</taxon>
        <taxon>Heunggongvirae</taxon>
        <taxon>Uroviricota</taxon>
        <taxon>Caudoviricetes</taxon>
        <taxon>Getseptimavirus</taxon>
        <taxon>Getseptimavirus GMA7</taxon>
    </lineage>
</organism>
<dbReference type="RefSeq" id="YP_009189231.1">
    <property type="nucleotide sequence ID" value="NC_028673.1"/>
</dbReference>
<sequence>MKTKEEALDYLVSAVAEMIENGDAEDAANLDRAAQILRAPSVTVDAEMSAEAIKSLMQLIENGAAYHGALYEKLNVKLRLSTDPKERSGLAIALSEVAGATSALGSILGHVLGDDADRATSMDRIFSGKGLTYPKVLKQTGSTLILPGR</sequence>
<evidence type="ECO:0000313" key="1">
    <source>
        <dbReference type="EMBL" id="AKJ72531.1"/>
    </source>
</evidence>
<gene>
    <name evidence="1" type="ORF">GMA7_95</name>
</gene>
<name>A0A0K0N7A0_9CAUD</name>
<proteinExistence type="predicted"/>
<dbReference type="Proteomes" id="UP000202743">
    <property type="component" value="Segment"/>
</dbReference>
<protein>
    <submittedName>
        <fullName evidence="1">Uncharacterized protein</fullName>
    </submittedName>
</protein>
<dbReference type="KEGG" id="vg:26517454"/>